<proteinExistence type="predicted"/>
<gene>
    <name evidence="1" type="ORF">GCM10008957_23250</name>
</gene>
<name>A0A918C6Z2_9DEIO</name>
<organism evidence="1 2">
    <name type="scientific">Deinococcus ruber</name>
    <dbReference type="NCBI Taxonomy" id="1848197"/>
    <lineage>
        <taxon>Bacteria</taxon>
        <taxon>Thermotogati</taxon>
        <taxon>Deinococcota</taxon>
        <taxon>Deinococci</taxon>
        <taxon>Deinococcales</taxon>
        <taxon>Deinococcaceae</taxon>
        <taxon>Deinococcus</taxon>
    </lineage>
</organism>
<comment type="caution">
    <text evidence="1">The sequence shown here is derived from an EMBL/GenBank/DDBJ whole genome shotgun (WGS) entry which is preliminary data.</text>
</comment>
<dbReference type="Proteomes" id="UP000603865">
    <property type="component" value="Unassembled WGS sequence"/>
</dbReference>
<dbReference type="RefSeq" id="WP_189090529.1">
    <property type="nucleotide sequence ID" value="NZ_BMQL01000011.1"/>
</dbReference>
<evidence type="ECO:0000313" key="1">
    <source>
        <dbReference type="EMBL" id="GGR09835.1"/>
    </source>
</evidence>
<dbReference type="Pfam" id="PF10134">
    <property type="entry name" value="RPA"/>
    <property type="match status" value="1"/>
</dbReference>
<reference evidence="1" key="2">
    <citation type="submission" date="2020-09" db="EMBL/GenBank/DDBJ databases">
        <authorList>
            <person name="Sun Q."/>
            <person name="Ohkuma M."/>
        </authorList>
    </citation>
    <scope>NUCLEOTIDE SEQUENCE</scope>
    <source>
        <strain evidence="1">JCM 31311</strain>
    </source>
</reference>
<keyword evidence="2" id="KW-1185">Reference proteome</keyword>
<evidence type="ECO:0008006" key="3">
    <source>
        <dbReference type="Google" id="ProtNLM"/>
    </source>
</evidence>
<reference evidence="1" key="1">
    <citation type="journal article" date="2014" name="Int. J. Syst. Evol. Microbiol.">
        <title>Complete genome sequence of Corynebacterium casei LMG S-19264T (=DSM 44701T), isolated from a smear-ripened cheese.</title>
        <authorList>
            <consortium name="US DOE Joint Genome Institute (JGI-PGF)"/>
            <person name="Walter F."/>
            <person name="Albersmeier A."/>
            <person name="Kalinowski J."/>
            <person name="Ruckert C."/>
        </authorList>
    </citation>
    <scope>NUCLEOTIDE SEQUENCE</scope>
    <source>
        <strain evidence="1">JCM 31311</strain>
    </source>
</reference>
<sequence>MVTGIPVKGHDERNLSELIFIPPQERLPKAMLTVHREFVSARGQPISMVCEGTPSLGLAHGLDNDVLVALINLYITAGAPADGMIRTTLYALMEVINMPKTAYYYRAVHAGLQRLQRTSYSITTPGWYDAGEQIYVTSHFSILNTVNTSHVKTGVDHRSLLQIMINDRITENIRNGYVKPLDLRLYGQLPTLGSRTLYRHLDSYLHAEKARGSAPYVVSMPLMSLAENLGYLDKRSDNLRRTFDALHPPLIASGYLQETAYSGRGAATTVHYVFGKQPEVNGDHLQLLRQYGVHDAVAERYARELNDNVPQIVERFLAQKARRTNRVKDDAAYLVSLLQNASSVLASSKREEVEQLHQQQASKKQAKVEARQQQVPLLSTTLNDLAPEAAAEKIFNRFRRRLFVTRGLTVSELDQLALLVSTGHVLPDEMEKSVMRATSTAAQGGDAMALLRNYLNS</sequence>
<evidence type="ECO:0000313" key="2">
    <source>
        <dbReference type="Proteomes" id="UP000603865"/>
    </source>
</evidence>
<dbReference type="EMBL" id="BMQL01000011">
    <property type="protein sequence ID" value="GGR09835.1"/>
    <property type="molecule type" value="Genomic_DNA"/>
</dbReference>
<dbReference type="AlphaFoldDB" id="A0A918C6Z2"/>
<dbReference type="InterPro" id="IPR018777">
    <property type="entry name" value="Replication_initiator_prot_A"/>
</dbReference>
<protein>
    <recommendedName>
        <fullName evidence="3">Plasmid replication initiator protein</fullName>
    </recommendedName>
</protein>
<accession>A0A918C6Z2</accession>